<dbReference type="AlphaFoldDB" id="A0A9P4QA47"/>
<evidence type="ECO:0000313" key="2">
    <source>
        <dbReference type="Proteomes" id="UP000799441"/>
    </source>
</evidence>
<dbReference type="PANTHER" id="PTHR42791:SF2">
    <property type="entry name" value="N-ACETYLTRANSFERASE DOMAIN-CONTAINING PROTEIN"/>
    <property type="match status" value="1"/>
</dbReference>
<sequence>MSHPKLANPSHIIRPATKADIPGMTDCFFHSFNAKFWQYFMPDNEHLRWWWDKSWEKGLDNPTDVNFVAIDTEKGDKVIGFSRWMKPQQDGYQNREASWAEVIPEHWDMELTNSFFEGMDNNRLVLLEKRPHWCMCPLCLHGDYLSVSNSLVAFNRSILQVVPGLLNEQPNLTENTQTLNR</sequence>
<name>A0A9P4QA47_9PEZI</name>
<dbReference type="Gene3D" id="3.40.630.30">
    <property type="match status" value="1"/>
</dbReference>
<comment type="caution">
    <text evidence="1">The sequence shown here is derived from an EMBL/GenBank/DDBJ whole genome shotgun (WGS) entry which is preliminary data.</text>
</comment>
<keyword evidence="2" id="KW-1185">Reference proteome</keyword>
<protein>
    <recommendedName>
        <fullName evidence="3">N-acetyltransferase domain-containing protein</fullName>
    </recommendedName>
</protein>
<dbReference type="Proteomes" id="UP000799441">
    <property type="component" value="Unassembled WGS sequence"/>
</dbReference>
<dbReference type="SUPFAM" id="SSF55729">
    <property type="entry name" value="Acyl-CoA N-acyltransferases (Nat)"/>
    <property type="match status" value="1"/>
</dbReference>
<evidence type="ECO:0008006" key="3">
    <source>
        <dbReference type="Google" id="ProtNLM"/>
    </source>
</evidence>
<dbReference type="EMBL" id="MU003783">
    <property type="protein sequence ID" value="KAF2722390.1"/>
    <property type="molecule type" value="Genomic_DNA"/>
</dbReference>
<dbReference type="InterPro" id="IPR016181">
    <property type="entry name" value="Acyl_CoA_acyltransferase"/>
</dbReference>
<proteinExistence type="predicted"/>
<dbReference type="PANTHER" id="PTHR42791">
    <property type="entry name" value="GNAT FAMILY ACETYLTRANSFERASE"/>
    <property type="match status" value="1"/>
</dbReference>
<dbReference type="InterPro" id="IPR052523">
    <property type="entry name" value="Trichothecene_AcTrans"/>
</dbReference>
<reference evidence="1" key="1">
    <citation type="journal article" date="2020" name="Stud. Mycol.">
        <title>101 Dothideomycetes genomes: a test case for predicting lifestyles and emergence of pathogens.</title>
        <authorList>
            <person name="Haridas S."/>
            <person name="Albert R."/>
            <person name="Binder M."/>
            <person name="Bloem J."/>
            <person name="Labutti K."/>
            <person name="Salamov A."/>
            <person name="Andreopoulos B."/>
            <person name="Baker S."/>
            <person name="Barry K."/>
            <person name="Bills G."/>
            <person name="Bluhm B."/>
            <person name="Cannon C."/>
            <person name="Castanera R."/>
            <person name="Culley D."/>
            <person name="Daum C."/>
            <person name="Ezra D."/>
            <person name="Gonzalez J."/>
            <person name="Henrissat B."/>
            <person name="Kuo A."/>
            <person name="Liang C."/>
            <person name="Lipzen A."/>
            <person name="Lutzoni F."/>
            <person name="Magnuson J."/>
            <person name="Mondo S."/>
            <person name="Nolan M."/>
            <person name="Ohm R."/>
            <person name="Pangilinan J."/>
            <person name="Park H.-J."/>
            <person name="Ramirez L."/>
            <person name="Alfaro M."/>
            <person name="Sun H."/>
            <person name="Tritt A."/>
            <person name="Yoshinaga Y."/>
            <person name="Zwiers L.-H."/>
            <person name="Turgeon B."/>
            <person name="Goodwin S."/>
            <person name="Spatafora J."/>
            <person name="Crous P."/>
            <person name="Grigoriev I."/>
        </authorList>
    </citation>
    <scope>NUCLEOTIDE SEQUENCE</scope>
    <source>
        <strain evidence="1">CBS 116435</strain>
    </source>
</reference>
<accession>A0A9P4QA47</accession>
<dbReference type="OrthoDB" id="2115692at2759"/>
<evidence type="ECO:0000313" key="1">
    <source>
        <dbReference type="EMBL" id="KAF2722390.1"/>
    </source>
</evidence>
<gene>
    <name evidence="1" type="ORF">K431DRAFT_284078</name>
</gene>
<organism evidence="1 2">
    <name type="scientific">Polychaeton citri CBS 116435</name>
    <dbReference type="NCBI Taxonomy" id="1314669"/>
    <lineage>
        <taxon>Eukaryota</taxon>
        <taxon>Fungi</taxon>
        <taxon>Dikarya</taxon>
        <taxon>Ascomycota</taxon>
        <taxon>Pezizomycotina</taxon>
        <taxon>Dothideomycetes</taxon>
        <taxon>Dothideomycetidae</taxon>
        <taxon>Capnodiales</taxon>
        <taxon>Capnodiaceae</taxon>
        <taxon>Polychaeton</taxon>
    </lineage>
</organism>